<protein>
    <recommendedName>
        <fullName evidence="5">CCHC-type domain-containing protein</fullName>
    </recommendedName>
</protein>
<sequence length="436" mass="49118">MKKSQKKSNPKWSDQMEEEDVELYGGKGSGNKGKARENEEVEVGDESERSAADKEQSGEEDEVQTNKSSGGSDSNGGVDEDLIPLTKTALASLLGSTIQQLVLAGVLNSNASNQSASATSTSIAKPKRHKIPDPAPFKGDPKLADEFLLACSSSFLGDPDGFKDDITKILFALSLMQDGKAGMWKMKCLREMKEGSWRLRRWEDFEKVFRTIFVNPWEEAEVEREMYTLVQGSERAVLFFLELELLMDRILFPRRWMVFHLATKLRPALVREIRRCKPSPRTYQEWKDAACALDDSIQDGWAMNNFLTEQASINAKKYIHPNARSSTTPRTLLPFLQTKRITGPSSSTASTTLTVPSATSNTNDINDKTCNICGSPEHLMRTCPQRKKEISRPTPRSERLRRMFDLMDEMNEEDVAEMSEYTENESRVVDFGNAEE</sequence>
<dbReference type="InParanoid" id="A0A409WSK7"/>
<dbReference type="AlphaFoldDB" id="A0A409WSK7"/>
<organism evidence="3 4">
    <name type="scientific">Panaeolus cyanescens</name>
    <dbReference type="NCBI Taxonomy" id="181874"/>
    <lineage>
        <taxon>Eukaryota</taxon>
        <taxon>Fungi</taxon>
        <taxon>Dikarya</taxon>
        <taxon>Basidiomycota</taxon>
        <taxon>Agaricomycotina</taxon>
        <taxon>Agaricomycetes</taxon>
        <taxon>Agaricomycetidae</taxon>
        <taxon>Agaricales</taxon>
        <taxon>Agaricineae</taxon>
        <taxon>Galeropsidaceae</taxon>
        <taxon>Panaeolus</taxon>
    </lineage>
</organism>
<dbReference type="InterPro" id="IPR036875">
    <property type="entry name" value="Znf_CCHC_sf"/>
</dbReference>
<dbReference type="Gene3D" id="4.10.60.10">
    <property type="entry name" value="Zinc finger, CCHC-type"/>
    <property type="match status" value="1"/>
</dbReference>
<dbReference type="GO" id="GO:0006397">
    <property type="term" value="P:mRNA processing"/>
    <property type="evidence" value="ECO:0007669"/>
    <property type="project" value="UniProtKB-KW"/>
</dbReference>
<dbReference type="GO" id="GO:0008270">
    <property type="term" value="F:zinc ion binding"/>
    <property type="evidence" value="ECO:0007669"/>
    <property type="project" value="InterPro"/>
</dbReference>
<keyword evidence="1" id="KW-0507">mRNA processing</keyword>
<accession>A0A409WSK7</accession>
<feature type="compositionally biased region" description="Basic and acidic residues" evidence="2">
    <location>
        <begin position="46"/>
        <end position="57"/>
    </location>
</feature>
<evidence type="ECO:0008006" key="5">
    <source>
        <dbReference type="Google" id="ProtNLM"/>
    </source>
</evidence>
<comment type="caution">
    <text evidence="3">The sequence shown here is derived from an EMBL/GenBank/DDBJ whole genome shotgun (WGS) entry which is preliminary data.</text>
</comment>
<feature type="region of interest" description="Disordered" evidence="2">
    <location>
        <begin position="1"/>
        <end position="80"/>
    </location>
</feature>
<dbReference type="GO" id="GO:0003676">
    <property type="term" value="F:nucleic acid binding"/>
    <property type="evidence" value="ECO:0007669"/>
    <property type="project" value="InterPro"/>
</dbReference>
<dbReference type="SUPFAM" id="SSF57756">
    <property type="entry name" value="Retrovirus zinc finger-like domains"/>
    <property type="match status" value="1"/>
</dbReference>
<evidence type="ECO:0000313" key="4">
    <source>
        <dbReference type="Proteomes" id="UP000284842"/>
    </source>
</evidence>
<evidence type="ECO:0000256" key="2">
    <source>
        <dbReference type="SAM" id="MobiDB-lite"/>
    </source>
</evidence>
<name>A0A409WSK7_9AGAR</name>
<dbReference type="EMBL" id="NHTK01005272">
    <property type="protein sequence ID" value="PPQ81500.1"/>
    <property type="molecule type" value="Genomic_DNA"/>
</dbReference>
<dbReference type="Proteomes" id="UP000284842">
    <property type="component" value="Unassembled WGS sequence"/>
</dbReference>
<dbReference type="STRING" id="181874.A0A409WSK7"/>
<gene>
    <name evidence="3" type="ORF">CVT24_000216</name>
</gene>
<reference evidence="3 4" key="1">
    <citation type="journal article" date="2018" name="Evol. Lett.">
        <title>Horizontal gene cluster transfer increased hallucinogenic mushroom diversity.</title>
        <authorList>
            <person name="Reynolds H.T."/>
            <person name="Vijayakumar V."/>
            <person name="Gluck-Thaler E."/>
            <person name="Korotkin H.B."/>
            <person name="Matheny P.B."/>
            <person name="Slot J.C."/>
        </authorList>
    </citation>
    <scope>NUCLEOTIDE SEQUENCE [LARGE SCALE GENOMIC DNA]</scope>
    <source>
        <strain evidence="3 4">2629</strain>
    </source>
</reference>
<evidence type="ECO:0000313" key="3">
    <source>
        <dbReference type="EMBL" id="PPQ81500.1"/>
    </source>
</evidence>
<dbReference type="OrthoDB" id="2895259at2759"/>
<proteinExistence type="predicted"/>
<feature type="compositionally biased region" description="Low complexity" evidence="2">
    <location>
        <begin position="68"/>
        <end position="77"/>
    </location>
</feature>
<keyword evidence="4" id="KW-1185">Reference proteome</keyword>
<evidence type="ECO:0000256" key="1">
    <source>
        <dbReference type="ARBA" id="ARBA00022664"/>
    </source>
</evidence>